<evidence type="ECO:0000313" key="16">
    <source>
        <dbReference type="Proteomes" id="UP000284431"/>
    </source>
</evidence>
<dbReference type="EMBL" id="CP103166">
    <property type="protein sequence ID" value="UVQ97311.1"/>
    <property type="molecule type" value="Genomic_DNA"/>
</dbReference>
<dbReference type="Proteomes" id="UP000284431">
    <property type="component" value="Unassembled WGS sequence"/>
</dbReference>
<evidence type="ECO:0000313" key="17">
    <source>
        <dbReference type="Proteomes" id="UP000284689"/>
    </source>
</evidence>
<evidence type="ECO:0000313" key="14">
    <source>
        <dbReference type="Proteomes" id="UP000095725"/>
    </source>
</evidence>
<accession>A0A174N9G6</accession>
<evidence type="ECO:0000313" key="15">
    <source>
        <dbReference type="Proteomes" id="UP000283512"/>
    </source>
</evidence>
<dbReference type="EMBL" id="CZBL01000001">
    <property type="protein sequence ID" value="CUP42735.1"/>
    <property type="molecule type" value="Genomic_DNA"/>
</dbReference>
<dbReference type="Proteomes" id="UP000095725">
    <property type="component" value="Unassembled WGS sequence"/>
</dbReference>
<feature type="signal peptide" evidence="4">
    <location>
        <begin position="1"/>
        <end position="20"/>
    </location>
</feature>
<keyword evidence="3 7" id="KW-0378">Hydrolase</keyword>
<protein>
    <submittedName>
        <fullName evidence="7">Glycoside hydrolase</fullName>
        <ecNumber evidence="7">3.2.1.136</ecNumber>
    </submittedName>
</protein>
<dbReference type="Proteomes" id="UP000283512">
    <property type="component" value="Unassembled WGS sequence"/>
</dbReference>
<dbReference type="EMBL" id="VVYD01000001">
    <property type="protein sequence ID" value="KAA5503760.1"/>
    <property type="molecule type" value="Genomic_DNA"/>
</dbReference>
<dbReference type="EC" id="3.2.1.136" evidence="7"/>
<dbReference type="EMBL" id="QSJD01000011">
    <property type="protein sequence ID" value="RHD49282.1"/>
    <property type="molecule type" value="Genomic_DNA"/>
</dbReference>
<reference evidence="12" key="4">
    <citation type="submission" date="2022-08" db="EMBL/GenBank/DDBJ databases">
        <title>Genome Sequencing of Bacteroides fragilis Group Isolates with Nanopore Technology.</title>
        <authorList>
            <person name="Tisza M.J."/>
            <person name="Smith D."/>
            <person name="Dekker J.P."/>
        </authorList>
    </citation>
    <scope>NUCLEOTIDE SEQUENCE</scope>
    <source>
        <strain evidence="12">BFG-474</strain>
    </source>
</reference>
<feature type="domain" description="Endo-beta-1,6-galactanase-like" evidence="5">
    <location>
        <begin position="35"/>
        <end position="363"/>
    </location>
</feature>
<dbReference type="Pfam" id="PF14587">
    <property type="entry name" value="Glyco_hydr_30_2"/>
    <property type="match status" value="1"/>
</dbReference>
<dbReference type="SUPFAM" id="SSF51011">
    <property type="entry name" value="Glycosyl hydrolase domain"/>
    <property type="match status" value="1"/>
</dbReference>
<gene>
    <name evidence="7" type="primary">xynC</name>
    <name evidence="11" type="ORF">DW190_06170</name>
    <name evidence="10" type="ORF">DW794_08690</name>
    <name evidence="9" type="ORF">DXA49_03670</name>
    <name evidence="6" type="ORF">ERS852494_00151</name>
    <name evidence="7" type="ORF">ERS852558_00185</name>
    <name evidence="8" type="ORF">F2Y31_00450</name>
    <name evidence="12" type="ORF">NXW23_02780</name>
</gene>
<dbReference type="AlphaFoldDB" id="A0A174N9G6"/>
<dbReference type="RefSeq" id="WP_055169687.1">
    <property type="nucleotide sequence ID" value="NZ_CACRTB010000007.1"/>
</dbReference>
<evidence type="ECO:0000313" key="18">
    <source>
        <dbReference type="Proteomes" id="UP000368418"/>
    </source>
</evidence>
<dbReference type="InterPro" id="IPR017853">
    <property type="entry name" value="GH"/>
</dbReference>
<feature type="chain" id="PRO_5014252123" evidence="4">
    <location>
        <begin position="21"/>
        <end position="492"/>
    </location>
</feature>
<dbReference type="EMBL" id="QSCS01000004">
    <property type="protein sequence ID" value="RGY28796.1"/>
    <property type="molecule type" value="Genomic_DNA"/>
</dbReference>
<keyword evidence="2 4" id="KW-0732">Signal</keyword>
<evidence type="ECO:0000313" key="6">
    <source>
        <dbReference type="EMBL" id="CUO54596.1"/>
    </source>
</evidence>
<sequence>MKLHCIPILSALFTSLVCFSNPATKISDNSPSSGIVIRWNDCEQTIDGFGIAQAGWAKELFAFKNRKQVMDKMFGNDGLRLNILRGEIFPHYWENKEDKDFNLNDDINIELCDSDFNNKSDDLLRRGQLWLTLEAKNKYHINKLVFSTWSAPAWMKSNGKVSNGKLKPECYQDFANYLAAFYKAYKSKGITPYAISPSNEPGYAAPWNSSLWTADEMGKFITSNLGPTFQKENIPAKIIFGENPLWSVVMPQLKMVSSKDFTDTILQDYPEIKKFNLIAAGHGYSLSPDIMPIKVDKEYLKTPIIPFDAAEKAHIPVWITEISDVTPLDTSIQDGLKWAVTFHNYLTKANVNAIIWWGGAMPTSNNESLIILNKNRKDYTLSKRYDILGNYSRYISEGSTRIQVTQPKNKDLLVSAYKKNDKYILVAINLSEKTISTNIRLDGANIKGALKQFITNKDNRWNKTNIVPVSNKYYNLTIPQFSIVTLVGKVHL</sequence>
<dbReference type="EMBL" id="CZAI01000001">
    <property type="protein sequence ID" value="CUO54596.1"/>
    <property type="molecule type" value="Genomic_DNA"/>
</dbReference>
<evidence type="ECO:0000313" key="11">
    <source>
        <dbReference type="EMBL" id="RHH92846.1"/>
    </source>
</evidence>
<evidence type="ECO:0000313" key="13">
    <source>
        <dbReference type="Proteomes" id="UP000095657"/>
    </source>
</evidence>
<dbReference type="InterPro" id="IPR039514">
    <property type="entry name" value="6GAL-like"/>
</dbReference>
<keyword evidence="7" id="KW-0326">Glycosidase</keyword>
<organism evidence="7 14">
    <name type="scientific">Bacteroides caccae</name>
    <dbReference type="NCBI Taxonomy" id="47678"/>
    <lineage>
        <taxon>Bacteria</taxon>
        <taxon>Pseudomonadati</taxon>
        <taxon>Bacteroidota</taxon>
        <taxon>Bacteroidia</taxon>
        <taxon>Bacteroidales</taxon>
        <taxon>Bacteroidaceae</taxon>
        <taxon>Bacteroides</taxon>
    </lineage>
</organism>
<dbReference type="GO" id="GO:0016020">
    <property type="term" value="C:membrane"/>
    <property type="evidence" value="ECO:0007669"/>
    <property type="project" value="GOC"/>
</dbReference>
<evidence type="ECO:0000313" key="10">
    <source>
        <dbReference type="EMBL" id="RHD49282.1"/>
    </source>
</evidence>
<comment type="similarity">
    <text evidence="1">Belongs to the glycosyl hydrolase 30 family.</text>
</comment>
<evidence type="ECO:0000313" key="12">
    <source>
        <dbReference type="EMBL" id="UVQ97311.1"/>
    </source>
</evidence>
<dbReference type="Proteomes" id="UP000284689">
    <property type="component" value="Unassembled WGS sequence"/>
</dbReference>
<dbReference type="SUPFAM" id="SSF51445">
    <property type="entry name" value="(Trans)glycosidases"/>
    <property type="match status" value="1"/>
</dbReference>
<dbReference type="PANTHER" id="PTHR11069">
    <property type="entry name" value="GLUCOSYLCERAMIDASE"/>
    <property type="match status" value="1"/>
</dbReference>
<name>A0A174N9G6_9BACE</name>
<proteinExistence type="inferred from homology"/>
<evidence type="ECO:0000313" key="9">
    <source>
        <dbReference type="EMBL" id="RGY28796.1"/>
    </source>
</evidence>
<reference evidence="8 18" key="3">
    <citation type="journal article" date="2019" name="Nat. Med.">
        <title>A library of human gut bacterial isolates paired with longitudinal multiomics data enables mechanistic microbiome research.</title>
        <authorList>
            <person name="Poyet M."/>
            <person name="Groussin M."/>
            <person name="Gibbons S.M."/>
            <person name="Avila-Pacheco J."/>
            <person name="Jiang X."/>
            <person name="Kearney S.M."/>
            <person name="Perrotta A.R."/>
            <person name="Berdy B."/>
            <person name="Zhao S."/>
            <person name="Lieberman T.D."/>
            <person name="Swanson P.K."/>
            <person name="Smith M."/>
            <person name="Roesemann S."/>
            <person name="Alexander J.E."/>
            <person name="Rich S.A."/>
            <person name="Livny J."/>
            <person name="Vlamakis H."/>
            <person name="Clish C."/>
            <person name="Bullock K."/>
            <person name="Deik A."/>
            <person name="Scott J."/>
            <person name="Pierce K.A."/>
            <person name="Xavier R.J."/>
            <person name="Alm E.J."/>
        </authorList>
    </citation>
    <scope>NUCLEOTIDE SEQUENCE [LARGE SCALE GENOMIC DNA]</scope>
    <source>
        <strain evidence="8 18">BIOML-A19</strain>
    </source>
</reference>
<reference evidence="15 16" key="2">
    <citation type="submission" date="2018-08" db="EMBL/GenBank/DDBJ databases">
        <title>A genome reference for cultivated species of the human gut microbiota.</title>
        <authorList>
            <person name="Zou Y."/>
            <person name="Xue W."/>
            <person name="Luo G."/>
        </authorList>
    </citation>
    <scope>NUCLEOTIDE SEQUENCE [LARGE SCALE GENOMIC DNA]</scope>
    <source>
        <strain evidence="11 15">AM16-49B</strain>
        <strain evidence="10 17">AM31-16AC</strain>
        <strain evidence="9 16">OF02-6LB</strain>
    </source>
</reference>
<evidence type="ECO:0000313" key="8">
    <source>
        <dbReference type="EMBL" id="KAA5503760.1"/>
    </source>
</evidence>
<evidence type="ECO:0000313" key="7">
    <source>
        <dbReference type="EMBL" id="CUP42735.1"/>
    </source>
</evidence>
<dbReference type="Proteomes" id="UP000095657">
    <property type="component" value="Unassembled WGS sequence"/>
</dbReference>
<dbReference type="GO" id="GO:0006665">
    <property type="term" value="P:sphingolipid metabolic process"/>
    <property type="evidence" value="ECO:0007669"/>
    <property type="project" value="InterPro"/>
</dbReference>
<dbReference type="Gene3D" id="3.20.20.80">
    <property type="entry name" value="Glycosidases"/>
    <property type="match status" value="1"/>
</dbReference>
<dbReference type="PANTHER" id="PTHR11069:SF38">
    <property type="entry name" value="GLUCURONOXYLANASE XYNC"/>
    <property type="match status" value="1"/>
</dbReference>
<evidence type="ECO:0000256" key="1">
    <source>
        <dbReference type="ARBA" id="ARBA00005382"/>
    </source>
</evidence>
<evidence type="ECO:0000259" key="5">
    <source>
        <dbReference type="Pfam" id="PF14587"/>
    </source>
</evidence>
<dbReference type="GO" id="GO:0033940">
    <property type="term" value="F:glucuronoarabinoxylan endo-1,4-beta-xylanase activity"/>
    <property type="evidence" value="ECO:0007669"/>
    <property type="project" value="UniProtKB-EC"/>
</dbReference>
<evidence type="ECO:0000256" key="2">
    <source>
        <dbReference type="ARBA" id="ARBA00022729"/>
    </source>
</evidence>
<evidence type="ECO:0000256" key="4">
    <source>
        <dbReference type="SAM" id="SignalP"/>
    </source>
</evidence>
<dbReference type="STRING" id="47678.ERS852494_00151"/>
<dbReference type="GO" id="GO:0004348">
    <property type="term" value="F:glucosylceramidase activity"/>
    <property type="evidence" value="ECO:0007669"/>
    <property type="project" value="InterPro"/>
</dbReference>
<reference evidence="13 14" key="1">
    <citation type="submission" date="2015-09" db="EMBL/GenBank/DDBJ databases">
        <authorList>
            <consortium name="Pathogen Informatics"/>
        </authorList>
    </citation>
    <scope>NUCLEOTIDE SEQUENCE [LARGE SCALE GENOMIC DNA]</scope>
    <source>
        <strain evidence="6 13">2789STDY5834880</strain>
        <strain evidence="7 14">2789STDY5834946</strain>
    </source>
</reference>
<dbReference type="InterPro" id="IPR001139">
    <property type="entry name" value="Glyco_hydro_30"/>
</dbReference>
<dbReference type="InterPro" id="IPR013780">
    <property type="entry name" value="Glyco_hydro_b"/>
</dbReference>
<dbReference type="Proteomes" id="UP001060260">
    <property type="component" value="Chromosome"/>
</dbReference>
<dbReference type="EMBL" id="QRKD01000003">
    <property type="protein sequence ID" value="RHH92846.1"/>
    <property type="molecule type" value="Genomic_DNA"/>
</dbReference>
<dbReference type="Gene3D" id="2.60.40.1180">
    <property type="entry name" value="Golgi alpha-mannosidase II"/>
    <property type="match status" value="1"/>
</dbReference>
<evidence type="ECO:0000256" key="3">
    <source>
        <dbReference type="ARBA" id="ARBA00022801"/>
    </source>
</evidence>
<dbReference type="Proteomes" id="UP000368418">
    <property type="component" value="Unassembled WGS sequence"/>
</dbReference>